<comment type="caution">
    <text evidence="2">The sequence shown here is derived from an EMBL/GenBank/DDBJ whole genome shotgun (WGS) entry which is preliminary data.</text>
</comment>
<reference evidence="2" key="1">
    <citation type="submission" date="2022-07" db="EMBL/GenBank/DDBJ databases">
        <title>Fungi with potential for degradation of polypropylene.</title>
        <authorList>
            <person name="Gostincar C."/>
        </authorList>
    </citation>
    <scope>NUCLEOTIDE SEQUENCE</scope>
    <source>
        <strain evidence="2">EXF-13308</strain>
    </source>
</reference>
<accession>A0AA38VQ59</accession>
<dbReference type="InterPro" id="IPR010730">
    <property type="entry name" value="HET"/>
</dbReference>
<evidence type="ECO:0000313" key="2">
    <source>
        <dbReference type="EMBL" id="KAJ9144628.1"/>
    </source>
</evidence>
<dbReference type="InterPro" id="IPR052895">
    <property type="entry name" value="HetReg/Transcr_Mod"/>
</dbReference>
<evidence type="ECO:0000259" key="1">
    <source>
        <dbReference type="Pfam" id="PF06985"/>
    </source>
</evidence>
<dbReference type="Pfam" id="PF06985">
    <property type="entry name" value="HET"/>
    <property type="match status" value="1"/>
</dbReference>
<name>A0AA38VQ59_9PEZI</name>
<feature type="domain" description="Heterokaryon incompatibility" evidence="1">
    <location>
        <begin position="83"/>
        <end position="245"/>
    </location>
</feature>
<dbReference type="PANTHER" id="PTHR24148:SF64">
    <property type="entry name" value="HETEROKARYON INCOMPATIBILITY DOMAIN-CONTAINING PROTEIN"/>
    <property type="match status" value="1"/>
</dbReference>
<dbReference type="EMBL" id="JANBVO010000016">
    <property type="protein sequence ID" value="KAJ9144628.1"/>
    <property type="molecule type" value="Genomic_DNA"/>
</dbReference>
<protein>
    <recommendedName>
        <fullName evidence="1">Heterokaryon incompatibility domain-containing protein</fullName>
    </recommendedName>
</protein>
<dbReference type="PANTHER" id="PTHR24148">
    <property type="entry name" value="ANKYRIN REPEAT DOMAIN-CONTAINING PROTEIN 39 HOMOLOG-RELATED"/>
    <property type="match status" value="1"/>
</dbReference>
<proteinExistence type="predicted"/>
<gene>
    <name evidence="2" type="ORF">NKR23_g5850</name>
</gene>
<organism evidence="2 3">
    <name type="scientific">Pleurostoma richardsiae</name>
    <dbReference type="NCBI Taxonomy" id="41990"/>
    <lineage>
        <taxon>Eukaryota</taxon>
        <taxon>Fungi</taxon>
        <taxon>Dikarya</taxon>
        <taxon>Ascomycota</taxon>
        <taxon>Pezizomycotina</taxon>
        <taxon>Sordariomycetes</taxon>
        <taxon>Sordariomycetidae</taxon>
        <taxon>Calosphaeriales</taxon>
        <taxon>Pleurostomataceae</taxon>
        <taxon>Pleurostoma</taxon>
    </lineage>
</organism>
<dbReference type="Pfam" id="PF26639">
    <property type="entry name" value="Het-6_barrel"/>
    <property type="match status" value="1"/>
</dbReference>
<dbReference type="Proteomes" id="UP001174694">
    <property type="component" value="Unassembled WGS sequence"/>
</dbReference>
<sequence length="733" mass="83367">MARYTGAFWRGNLLALGGIEAYDRYSSWSGLRTGKERPYQRTKLHGGRSKEIRLISLQPGWPWQRIHLKMSVASLDAADLPEYTALSYTWGEPIQRSAPLTSIRGCWQHIRGLWWHYCLASHEAVLIDDHPFAVSRNLATVLHHLRSRETASCYWIDAICINQMDDVEKAQQVALMPDIYSKAHKTCIWLGKRADSSAKAMDFVDRAHQMNLDDPNALPDREIPTQALLALFNRSWWYRVWVVQEAILSRDALVACGSRVVPLWKFQLLYQKEMELRQAQRSAARVGNLKSRDFRAWTFIPPTLPFYHILALNCMGFFDEVSRSPSFEQAGHHLGKLVEAASKFQSTLPRDKIYGLLGLVPGAQKHIQVHYGPEKTDGDVFRDATVFLIRSMNSLKPLLYEKSDEERVDGPSWAINPSWPQRGQSLAMSLARSLTYHADDGFLTWLRLAPFDILNINSRASVSDTTTHMTIWAGMRLFAQHCASLYHQRYGVDPVFSEDLETMSVRGLIFDTVTAASPAGETYNEDVYHVTDPRHGGTVAVSWGTLQAYTLSWKLIQKWRTFLNANLATADPYREAKGGRDTAFWRKVVADKIRGPDARFMPIEDEVIDKAQLFFSYYRGPCTWEFWFGDAEARPLSQNYRIFMAECFRAVTCRSLILTERGFMGLAPLTVRAGDVVCVIRGCDVPLVLRPVPGEDGALSHYRFVGECYVHGIMYGDFARAASSRDVVRLDVK</sequence>
<evidence type="ECO:0000313" key="3">
    <source>
        <dbReference type="Proteomes" id="UP001174694"/>
    </source>
</evidence>
<keyword evidence="3" id="KW-1185">Reference proteome</keyword>
<dbReference type="AlphaFoldDB" id="A0AA38VQ59"/>